<dbReference type="AlphaFoldDB" id="A0A916JTS5"/>
<sequence>MTERPIRVAIVDDQELIRTGFALILNTAAGDRGFEVVGQAGDGQEALDLLASLEAEGRVPDVVLMDVRMPGMNGIEATGLVARRFPGVRVIVLTTFDLDEYAVEAIEAGASGFLLKDARAAELVAAVRAVADGDAVMAPSVTQRLLVRLAESRPVNGRDGRDGTAADGAGGASGTDPAARGSVVLEELTDREQEVFGLIAEGLSNAEIGERLFLSESTVKTHVGRVLTKLGLRDRVHAVILAYEAGLR</sequence>
<keyword evidence="3" id="KW-0238">DNA-binding</keyword>
<dbReference type="PROSITE" id="PS50110">
    <property type="entry name" value="RESPONSE_REGULATORY"/>
    <property type="match status" value="1"/>
</dbReference>
<dbReference type="Proteomes" id="UP000693892">
    <property type="component" value="Unassembled WGS sequence"/>
</dbReference>
<dbReference type="RefSeq" id="WP_218113877.1">
    <property type="nucleotide sequence ID" value="NZ_CAJVAP010000002.1"/>
</dbReference>
<dbReference type="EMBL" id="CAJVAP010000002">
    <property type="protein sequence ID" value="CAG7598470.1"/>
    <property type="molecule type" value="Genomic_DNA"/>
</dbReference>
<dbReference type="PANTHER" id="PTHR43214:SF24">
    <property type="entry name" value="TRANSCRIPTIONAL REGULATORY PROTEIN NARL-RELATED"/>
    <property type="match status" value="1"/>
</dbReference>
<keyword evidence="2" id="KW-0805">Transcription regulation</keyword>
<evidence type="ECO:0000259" key="8">
    <source>
        <dbReference type="PROSITE" id="PS50110"/>
    </source>
</evidence>
<evidence type="ECO:0000256" key="4">
    <source>
        <dbReference type="ARBA" id="ARBA00023163"/>
    </source>
</evidence>
<dbReference type="CDD" id="cd17535">
    <property type="entry name" value="REC_NarL-like"/>
    <property type="match status" value="1"/>
</dbReference>
<comment type="caution">
    <text evidence="9">The sequence shown here is derived from an EMBL/GenBank/DDBJ whole genome shotgun (WGS) entry which is preliminary data.</text>
</comment>
<feature type="region of interest" description="Disordered" evidence="6">
    <location>
        <begin position="155"/>
        <end position="178"/>
    </location>
</feature>
<dbReference type="InterPro" id="IPR000792">
    <property type="entry name" value="Tscrpt_reg_LuxR_C"/>
</dbReference>
<evidence type="ECO:0000313" key="10">
    <source>
        <dbReference type="Proteomes" id="UP000693892"/>
    </source>
</evidence>
<evidence type="ECO:0000256" key="6">
    <source>
        <dbReference type="SAM" id="MobiDB-lite"/>
    </source>
</evidence>
<evidence type="ECO:0000256" key="2">
    <source>
        <dbReference type="ARBA" id="ARBA00023015"/>
    </source>
</evidence>
<keyword evidence="10" id="KW-1185">Reference proteome</keyword>
<dbReference type="SMART" id="SM00421">
    <property type="entry name" value="HTH_LUXR"/>
    <property type="match status" value="1"/>
</dbReference>
<dbReference type="PROSITE" id="PS00622">
    <property type="entry name" value="HTH_LUXR_1"/>
    <property type="match status" value="1"/>
</dbReference>
<dbReference type="SMART" id="SM00448">
    <property type="entry name" value="REC"/>
    <property type="match status" value="1"/>
</dbReference>
<dbReference type="PROSITE" id="PS50043">
    <property type="entry name" value="HTH_LUXR_2"/>
    <property type="match status" value="1"/>
</dbReference>
<dbReference type="InterPro" id="IPR058245">
    <property type="entry name" value="NreC/VraR/RcsB-like_REC"/>
</dbReference>
<evidence type="ECO:0000256" key="1">
    <source>
        <dbReference type="ARBA" id="ARBA00022553"/>
    </source>
</evidence>
<evidence type="ECO:0000256" key="3">
    <source>
        <dbReference type="ARBA" id="ARBA00023125"/>
    </source>
</evidence>
<dbReference type="InterPro" id="IPR039420">
    <property type="entry name" value="WalR-like"/>
</dbReference>
<proteinExistence type="predicted"/>
<gene>
    <name evidence="9" type="primary">degU</name>
    <name evidence="9" type="ORF">LEUCIP111803_00227</name>
</gene>
<dbReference type="Pfam" id="PF00196">
    <property type="entry name" value="GerE"/>
    <property type="match status" value="1"/>
</dbReference>
<dbReference type="Pfam" id="PF00072">
    <property type="entry name" value="Response_reg"/>
    <property type="match status" value="1"/>
</dbReference>
<dbReference type="CDD" id="cd06170">
    <property type="entry name" value="LuxR_C_like"/>
    <property type="match status" value="1"/>
</dbReference>
<feature type="domain" description="Response regulatory" evidence="8">
    <location>
        <begin position="7"/>
        <end position="131"/>
    </location>
</feature>
<keyword evidence="1 5" id="KW-0597">Phosphoprotein</keyword>
<evidence type="ECO:0000256" key="5">
    <source>
        <dbReference type="PROSITE-ProRule" id="PRU00169"/>
    </source>
</evidence>
<evidence type="ECO:0000313" key="9">
    <source>
        <dbReference type="EMBL" id="CAG7598470.1"/>
    </source>
</evidence>
<dbReference type="InterPro" id="IPR001789">
    <property type="entry name" value="Sig_transdc_resp-reg_receiver"/>
</dbReference>
<dbReference type="GO" id="GO:0006355">
    <property type="term" value="P:regulation of DNA-templated transcription"/>
    <property type="evidence" value="ECO:0007669"/>
    <property type="project" value="InterPro"/>
</dbReference>
<reference evidence="9" key="1">
    <citation type="submission" date="2021-06" db="EMBL/GenBank/DDBJ databases">
        <authorList>
            <person name="Criscuolo A."/>
        </authorList>
    </citation>
    <scope>NUCLEOTIDE SEQUENCE</scope>
    <source>
        <strain evidence="9">CIP111803</strain>
    </source>
</reference>
<organism evidence="9 10">
    <name type="scientific">Leucobacter soli</name>
    <dbReference type="NCBI Taxonomy" id="2812850"/>
    <lineage>
        <taxon>Bacteria</taxon>
        <taxon>Bacillati</taxon>
        <taxon>Actinomycetota</taxon>
        <taxon>Actinomycetes</taxon>
        <taxon>Micrococcales</taxon>
        <taxon>Microbacteriaceae</taxon>
        <taxon>Leucobacter</taxon>
    </lineage>
</organism>
<keyword evidence="4" id="KW-0804">Transcription</keyword>
<dbReference type="PANTHER" id="PTHR43214">
    <property type="entry name" value="TWO-COMPONENT RESPONSE REGULATOR"/>
    <property type="match status" value="1"/>
</dbReference>
<dbReference type="GO" id="GO:0000160">
    <property type="term" value="P:phosphorelay signal transduction system"/>
    <property type="evidence" value="ECO:0007669"/>
    <property type="project" value="InterPro"/>
</dbReference>
<accession>A0A916JTS5</accession>
<protein>
    <submittedName>
        <fullName evidence="9">Transcriptional regulatory protein DegU</fullName>
    </submittedName>
</protein>
<dbReference type="GO" id="GO:0003677">
    <property type="term" value="F:DNA binding"/>
    <property type="evidence" value="ECO:0007669"/>
    <property type="project" value="UniProtKB-KW"/>
</dbReference>
<feature type="modified residue" description="4-aspartylphosphate" evidence="5">
    <location>
        <position position="66"/>
    </location>
</feature>
<evidence type="ECO:0000259" key="7">
    <source>
        <dbReference type="PROSITE" id="PS50043"/>
    </source>
</evidence>
<name>A0A916JTS5_9MICO</name>
<feature type="domain" description="HTH luxR-type" evidence="7">
    <location>
        <begin position="181"/>
        <end position="246"/>
    </location>
</feature>